<gene>
    <name evidence="7" type="ORF">EG68_02089</name>
</gene>
<dbReference type="EMBL" id="JTDE01000855">
    <property type="protein sequence ID" value="KAF7260187.1"/>
    <property type="molecule type" value="Genomic_DNA"/>
</dbReference>
<dbReference type="OrthoDB" id="10259720at2759"/>
<evidence type="ECO:0000256" key="3">
    <source>
        <dbReference type="ARBA" id="ARBA00023054"/>
    </source>
</evidence>
<feature type="coiled-coil region" evidence="5">
    <location>
        <begin position="739"/>
        <end position="766"/>
    </location>
</feature>
<evidence type="ECO:0000256" key="4">
    <source>
        <dbReference type="ARBA" id="ARBA00045182"/>
    </source>
</evidence>
<feature type="region of interest" description="Disordered" evidence="6">
    <location>
        <begin position="894"/>
        <end position="953"/>
    </location>
</feature>
<feature type="coiled-coil region" evidence="5">
    <location>
        <begin position="795"/>
        <end position="822"/>
    </location>
</feature>
<dbReference type="GO" id="GO:0060285">
    <property type="term" value="P:cilium-dependent cell motility"/>
    <property type="evidence" value="ECO:0007669"/>
    <property type="project" value="TreeGrafter"/>
</dbReference>
<dbReference type="PANTHER" id="PTHR18962">
    <property type="entry name" value="COILED-COIL DOMAIN-CONTAINING PROTEIN 39"/>
    <property type="match status" value="1"/>
</dbReference>
<name>A0A8S9ZA78_9TREM</name>
<reference evidence="7" key="1">
    <citation type="submission" date="2019-07" db="EMBL/GenBank/DDBJ databases">
        <title>Annotation for the trematode Paragonimus miyazaki's.</title>
        <authorList>
            <person name="Choi Y.-J."/>
        </authorList>
    </citation>
    <scope>NUCLEOTIDE SEQUENCE</scope>
    <source>
        <strain evidence="7">Japan</strain>
    </source>
</reference>
<dbReference type="InterPro" id="IPR033290">
    <property type="entry name" value="CCDC39"/>
</dbReference>
<evidence type="ECO:0000256" key="2">
    <source>
        <dbReference type="ARBA" id="ARBA00016725"/>
    </source>
</evidence>
<feature type="compositionally biased region" description="Low complexity" evidence="6">
    <location>
        <begin position="936"/>
        <end position="946"/>
    </location>
</feature>
<protein>
    <recommendedName>
        <fullName evidence="2">Coiled-coil domain-containing protein 39</fullName>
    </recommendedName>
</protein>
<feature type="coiled-coil region" evidence="5">
    <location>
        <begin position="80"/>
        <end position="128"/>
    </location>
</feature>
<sequence length="953" mass="111861">MVDHSRILIEEALKETGWQSNFAFPMASEENKYLINLLSEVKVKTRLLEEESIEYREKNDKLRTHMALIQHERAITEAVLLERQRECDALRHQMHLAEREIGRTQQDLHQLKAKRKDVNTRIGSLENEIFMRSNELSSIKSQMDYDQNLIDVYLDACEEDVRLRERLAAVQHVDDSRFAMLNSEAGRLSDKRREVRQKLDTVVSKNDALRLRVGAASDRCRKENQGRRDVLHVWETCVNQMIKRDEDYTALDKEYDQMLEKIKNQTQRVEETKKMSLLIQEDIKNSERSITETNKEIWDARCQLQKINEDLDTTQDELQALQRMLERTDNDFRSTMAKTKLAKQTIQDLRTNFGQLLDKIENTEKLYQRVRDTRLSEEQLTKMAEEQLLANEKCHRQAITYQQQLTATSFKKIDIRNRVNSESTTLQALHSGAINTLKGLKKHADSRESELIKLDELIYKAQLYNQRLEQRIAKLEADPLLSHDEITMKNQQIKSLQSELDARTKTCLSLSGMINQFRNDKRICRMRSEKIQAELELSQTQLDTAQLTMTNTKLALKKHEEEWREMLVECNINRHQVKRMETRLNQLRNQVMSEETRQLQLDALEHEVDAKLNARKNCMQVELRQMEARMAETKAELTSRQRRLDQIRARYNVTVTATVTANEDALGARMRYLLEALQERQDLKHKGDTLDAQVRRAEEELRALENTVVVMGALNEEARGKLKLVRSSREEDEPLITEKQKMEKKLTDAQDKITTHRENRRRLRGNILHCEMQLEELNALMEIVKQRLHTAGLHMEKATHTVEESKQRYKRADRILSQVMERLNRFFRANQADIEVRMLRDFNRLAYMFYEKCLKTSTVPTEELLAVERQITESLNFRKPSVFSFRFTQRPISTKRGLSTTDRGRTPQGTEQQPISVVNLQDRVSLPPVNERISRSSRQTSTQSGETETRSIK</sequence>
<dbReference type="Proteomes" id="UP000822476">
    <property type="component" value="Unassembled WGS sequence"/>
</dbReference>
<dbReference type="GO" id="GO:0005930">
    <property type="term" value="C:axoneme"/>
    <property type="evidence" value="ECO:0007669"/>
    <property type="project" value="InterPro"/>
</dbReference>
<comment type="caution">
    <text evidence="7">The sequence shown here is derived from an EMBL/GenBank/DDBJ whole genome shotgun (WGS) entry which is preliminary data.</text>
</comment>
<organism evidence="7 8">
    <name type="scientific">Paragonimus skrjabini miyazakii</name>
    <dbReference type="NCBI Taxonomy" id="59628"/>
    <lineage>
        <taxon>Eukaryota</taxon>
        <taxon>Metazoa</taxon>
        <taxon>Spiralia</taxon>
        <taxon>Lophotrochozoa</taxon>
        <taxon>Platyhelminthes</taxon>
        <taxon>Trematoda</taxon>
        <taxon>Digenea</taxon>
        <taxon>Plagiorchiida</taxon>
        <taxon>Troglotremata</taxon>
        <taxon>Troglotrematidae</taxon>
        <taxon>Paragonimus</taxon>
    </lineage>
</organism>
<dbReference type="Pfam" id="PF24161">
    <property type="entry name" value="CCDC39"/>
    <property type="match status" value="1"/>
</dbReference>
<keyword evidence="3 5" id="KW-0175">Coiled coil</keyword>
<dbReference type="PANTHER" id="PTHR18962:SF0">
    <property type="entry name" value="COILED-COIL DOMAIN-CONTAINING PROTEIN 39"/>
    <property type="match status" value="1"/>
</dbReference>
<feature type="coiled-coil region" evidence="5">
    <location>
        <begin position="248"/>
        <end position="366"/>
    </location>
</feature>
<evidence type="ECO:0000256" key="1">
    <source>
        <dbReference type="ARBA" id="ARBA00005805"/>
    </source>
</evidence>
<evidence type="ECO:0000313" key="8">
    <source>
        <dbReference type="Proteomes" id="UP000822476"/>
    </source>
</evidence>
<evidence type="ECO:0000256" key="6">
    <source>
        <dbReference type="SAM" id="MobiDB-lite"/>
    </source>
</evidence>
<comment type="function">
    <text evidence="4">Required for assembly of dynein regulatory complex (DRC) and inner dynein arm (IDA) complexes, which are responsible for ciliary beat regulation, thereby playing a central role in motility in cilia and flagella. Probably acts together with CCDC40 to form a molecular ruler that determines the 96 nanometer (nm) repeat length and arrangements of components in cilia and flagella. Not required for outer dynein arm complexes assembly.</text>
</comment>
<feature type="coiled-coil region" evidence="5">
    <location>
        <begin position="680"/>
        <end position="714"/>
    </location>
</feature>
<feature type="compositionally biased region" description="Polar residues" evidence="6">
    <location>
        <begin position="894"/>
        <end position="919"/>
    </location>
</feature>
<evidence type="ECO:0000256" key="5">
    <source>
        <dbReference type="SAM" id="Coils"/>
    </source>
</evidence>
<dbReference type="GO" id="GO:0003341">
    <property type="term" value="P:cilium movement"/>
    <property type="evidence" value="ECO:0007669"/>
    <property type="project" value="InterPro"/>
</dbReference>
<dbReference type="GO" id="GO:0036159">
    <property type="term" value="P:inner dynein arm assembly"/>
    <property type="evidence" value="ECO:0007669"/>
    <property type="project" value="InterPro"/>
</dbReference>
<comment type="similarity">
    <text evidence="1">Belongs to the CCDC39 family.</text>
</comment>
<keyword evidence="8" id="KW-1185">Reference proteome</keyword>
<dbReference type="AlphaFoldDB" id="A0A8S9ZA78"/>
<proteinExistence type="inferred from homology"/>
<accession>A0A8S9ZA78</accession>
<evidence type="ECO:0000313" key="7">
    <source>
        <dbReference type="EMBL" id="KAF7260187.1"/>
    </source>
</evidence>
<feature type="coiled-coil region" evidence="5">
    <location>
        <begin position="542"/>
        <end position="650"/>
    </location>
</feature>